<dbReference type="EMBL" id="FOYI01000009">
    <property type="protein sequence ID" value="SFR15284.1"/>
    <property type="molecule type" value="Genomic_DNA"/>
</dbReference>
<dbReference type="Proteomes" id="UP000199302">
    <property type="component" value="Unassembled WGS sequence"/>
</dbReference>
<protein>
    <submittedName>
        <fullName evidence="1">Uncharacterized protein</fullName>
    </submittedName>
</protein>
<reference evidence="1 2" key="1">
    <citation type="submission" date="2016-10" db="EMBL/GenBank/DDBJ databases">
        <authorList>
            <person name="de Groot N.N."/>
        </authorList>
    </citation>
    <scope>NUCLEOTIDE SEQUENCE [LARGE SCALE GENOMIC DNA]</scope>
    <source>
        <strain evidence="2">KMM 9023,NRIC 0796,JCM 17311,KCTC 23692</strain>
    </source>
</reference>
<dbReference type="RefSeq" id="WP_177220552.1">
    <property type="nucleotide sequence ID" value="NZ_FOYI01000009.1"/>
</dbReference>
<keyword evidence="2" id="KW-1185">Reference proteome</keyword>
<accession>A0A1I6EC31</accession>
<evidence type="ECO:0000313" key="2">
    <source>
        <dbReference type="Proteomes" id="UP000199302"/>
    </source>
</evidence>
<organism evidence="1 2">
    <name type="scientific">Poseidonocella sedimentorum</name>
    <dbReference type="NCBI Taxonomy" id="871652"/>
    <lineage>
        <taxon>Bacteria</taxon>
        <taxon>Pseudomonadati</taxon>
        <taxon>Pseudomonadota</taxon>
        <taxon>Alphaproteobacteria</taxon>
        <taxon>Rhodobacterales</taxon>
        <taxon>Roseobacteraceae</taxon>
        <taxon>Poseidonocella</taxon>
    </lineage>
</organism>
<dbReference type="AlphaFoldDB" id="A0A1I6EC31"/>
<sequence>MSDLREYFGFVYREFDTLQVEWRLYVSLFGKNKETVDLLNEVSGPTTLGSGLIANK</sequence>
<gene>
    <name evidence="1" type="ORF">SAMN04515673_109116</name>
</gene>
<proteinExistence type="predicted"/>
<name>A0A1I6EC31_9RHOB</name>
<evidence type="ECO:0000313" key="1">
    <source>
        <dbReference type="EMBL" id="SFR15284.1"/>
    </source>
</evidence>